<organism evidence="5 6">
    <name type="scientific">Aureibacillus halotolerans</name>
    <dbReference type="NCBI Taxonomy" id="1508390"/>
    <lineage>
        <taxon>Bacteria</taxon>
        <taxon>Bacillati</taxon>
        <taxon>Bacillota</taxon>
        <taxon>Bacilli</taxon>
        <taxon>Bacillales</taxon>
        <taxon>Bacillaceae</taxon>
        <taxon>Aureibacillus</taxon>
    </lineage>
</organism>
<comment type="similarity">
    <text evidence="1 3">Belongs to the UPF0122 family.</text>
</comment>
<dbReference type="InterPro" id="IPR013324">
    <property type="entry name" value="RNA_pol_sigma_r3/r4-like"/>
</dbReference>
<name>A0A4R6UCB2_9BACI</name>
<dbReference type="SUPFAM" id="SSF88659">
    <property type="entry name" value="Sigma3 and sigma4 domains of RNA polymerase sigma factors"/>
    <property type="match status" value="1"/>
</dbReference>
<gene>
    <name evidence="5" type="ORF">EV213_102429</name>
</gene>
<dbReference type="Gene3D" id="1.10.10.10">
    <property type="entry name" value="Winged helix-like DNA-binding domain superfamily/Winged helix DNA-binding domain"/>
    <property type="match status" value="1"/>
</dbReference>
<dbReference type="NCBIfam" id="NF001070">
    <property type="entry name" value="PRK00118.1-6"/>
    <property type="match status" value="1"/>
</dbReference>
<dbReference type="AlphaFoldDB" id="A0A4R6UCB2"/>
<dbReference type="RefSeq" id="WP_133579263.1">
    <property type="nucleotide sequence ID" value="NZ_SNYJ01000002.1"/>
</dbReference>
<dbReference type="InterPro" id="IPR007394">
    <property type="entry name" value="UPF0122"/>
</dbReference>
<dbReference type="HAMAP" id="MF_00245">
    <property type="entry name" value="UPF0122"/>
    <property type="match status" value="1"/>
</dbReference>
<keyword evidence="6" id="KW-1185">Reference proteome</keyword>
<dbReference type="PANTHER" id="PTHR40083">
    <property type="entry name" value="UPF0122 PROTEIN CBO2450/CLC_2298"/>
    <property type="match status" value="1"/>
</dbReference>
<dbReference type="Proteomes" id="UP000295632">
    <property type="component" value="Unassembled WGS sequence"/>
</dbReference>
<proteinExistence type="inferred from homology"/>
<feature type="coiled-coil region" evidence="4">
    <location>
        <begin position="48"/>
        <end position="75"/>
    </location>
</feature>
<evidence type="ECO:0000256" key="3">
    <source>
        <dbReference type="HAMAP-Rule" id="MF_00245"/>
    </source>
</evidence>
<dbReference type="Pfam" id="PF04297">
    <property type="entry name" value="UPF0122"/>
    <property type="match status" value="1"/>
</dbReference>
<sequence length="109" mass="12831">MIDKTDRMNGLFDFYSALLTDKQHSYMRLYYSEDWSLGEIAEHFAVSRQAVYDNIRRTENVLENYEEKLMLHEKFHQRSALLDELSTSLQHDKASEASLKVLAKIEAIE</sequence>
<protein>
    <recommendedName>
        <fullName evidence="3">UPF0122 protein EV213_102429</fullName>
    </recommendedName>
</protein>
<comment type="function">
    <text evidence="2 3">Might take part in the signal recognition particle (SRP) pathway. This is inferred from the conservation of its genetic proximity to ftsY/ffh. May be a regulatory protein.</text>
</comment>
<dbReference type="InterPro" id="IPR054831">
    <property type="entry name" value="UPF0122_fam_protein"/>
</dbReference>
<dbReference type="InterPro" id="IPR036388">
    <property type="entry name" value="WH-like_DNA-bd_sf"/>
</dbReference>
<evidence type="ECO:0000256" key="2">
    <source>
        <dbReference type="ARBA" id="ARBA00024764"/>
    </source>
</evidence>
<dbReference type="OrthoDB" id="6392at2"/>
<keyword evidence="4" id="KW-0175">Coiled coil</keyword>
<dbReference type="PANTHER" id="PTHR40083:SF1">
    <property type="entry name" value="UPF0122 PROTEIN YLXM"/>
    <property type="match status" value="1"/>
</dbReference>
<evidence type="ECO:0000313" key="6">
    <source>
        <dbReference type="Proteomes" id="UP000295632"/>
    </source>
</evidence>
<accession>A0A4R6UCB2</accession>
<dbReference type="NCBIfam" id="NF001068">
    <property type="entry name" value="PRK00118.1-4"/>
    <property type="match status" value="1"/>
</dbReference>
<reference evidence="5 6" key="1">
    <citation type="submission" date="2019-03" db="EMBL/GenBank/DDBJ databases">
        <title>Genomic Encyclopedia of Type Strains, Phase IV (KMG-IV): sequencing the most valuable type-strain genomes for metagenomic binning, comparative biology and taxonomic classification.</title>
        <authorList>
            <person name="Goeker M."/>
        </authorList>
    </citation>
    <scope>NUCLEOTIDE SEQUENCE [LARGE SCALE GENOMIC DNA]</scope>
    <source>
        <strain evidence="5 6">DSM 28697</strain>
    </source>
</reference>
<comment type="caution">
    <text evidence="5">The sequence shown here is derived from an EMBL/GenBank/DDBJ whole genome shotgun (WGS) entry which is preliminary data.</text>
</comment>
<evidence type="ECO:0000256" key="4">
    <source>
        <dbReference type="SAM" id="Coils"/>
    </source>
</evidence>
<dbReference type="EMBL" id="SNYJ01000002">
    <property type="protein sequence ID" value="TDQ42395.1"/>
    <property type="molecule type" value="Genomic_DNA"/>
</dbReference>
<evidence type="ECO:0000313" key="5">
    <source>
        <dbReference type="EMBL" id="TDQ42395.1"/>
    </source>
</evidence>
<evidence type="ECO:0000256" key="1">
    <source>
        <dbReference type="ARBA" id="ARBA00008720"/>
    </source>
</evidence>
<dbReference type="NCBIfam" id="NF045758">
    <property type="entry name" value="YlxM"/>
    <property type="match status" value="1"/>
</dbReference>